<feature type="compositionally biased region" description="Gly residues" evidence="1">
    <location>
        <begin position="172"/>
        <end position="182"/>
    </location>
</feature>
<feature type="region of interest" description="Disordered" evidence="1">
    <location>
        <begin position="36"/>
        <end position="182"/>
    </location>
</feature>
<feature type="compositionally biased region" description="Basic and acidic residues" evidence="1">
    <location>
        <begin position="145"/>
        <end position="155"/>
    </location>
</feature>
<dbReference type="AlphaFoldDB" id="A0A0P0XDA5"/>
<evidence type="ECO:0000256" key="1">
    <source>
        <dbReference type="SAM" id="MobiDB-lite"/>
    </source>
</evidence>
<evidence type="ECO:0000313" key="2">
    <source>
        <dbReference type="EMBL" id="BAT04364.1"/>
    </source>
</evidence>
<keyword evidence="3" id="KW-1185">Reference proteome</keyword>
<organism evidence="2 3">
    <name type="scientific">Oryza sativa subsp. japonica</name>
    <name type="common">Rice</name>
    <dbReference type="NCBI Taxonomy" id="39947"/>
    <lineage>
        <taxon>Eukaryota</taxon>
        <taxon>Viridiplantae</taxon>
        <taxon>Streptophyta</taxon>
        <taxon>Embryophyta</taxon>
        <taxon>Tracheophyta</taxon>
        <taxon>Spermatophyta</taxon>
        <taxon>Magnoliopsida</taxon>
        <taxon>Liliopsida</taxon>
        <taxon>Poales</taxon>
        <taxon>Poaceae</taxon>
        <taxon>BOP clade</taxon>
        <taxon>Oryzoideae</taxon>
        <taxon>Oryzeae</taxon>
        <taxon>Oryzinae</taxon>
        <taxon>Oryza</taxon>
        <taxon>Oryza sativa</taxon>
    </lineage>
</organism>
<dbReference type="InParanoid" id="A0A0P0XDA5"/>
<feature type="region of interest" description="Disordered" evidence="1">
    <location>
        <begin position="1"/>
        <end position="20"/>
    </location>
</feature>
<sequence>MAVMRPGNRTRPSCGGGLGQGGCGIAYGAKAGVAEPTEAGAGDRRRRSHARPAAHAAGGGGEAGRAGPLTRRSRIRPAEAQSGRGSSRSWPVEAADAHAASLYVSRRRSPSRASGAELRVAAEATDRTRSRRRLGGVAGSQWRVSETRSRTRPAESRVASEVMEPRDAPRIAGGGGGAAARH</sequence>
<gene>
    <name evidence="2" type="ordered locus">Os08g0219360</name>
    <name evidence="2" type="ORF">OSNPB_080219360</name>
</gene>
<dbReference type="EMBL" id="AP014964">
    <property type="protein sequence ID" value="BAT04364.1"/>
    <property type="molecule type" value="Genomic_DNA"/>
</dbReference>
<proteinExistence type="predicted"/>
<reference evidence="2 3" key="3">
    <citation type="journal article" date="2013" name="Rice">
        <title>Improvement of the Oryza sativa Nipponbare reference genome using next generation sequence and optical map data.</title>
        <authorList>
            <person name="Kawahara Y."/>
            <person name="de la Bastide M."/>
            <person name="Hamilton J.P."/>
            <person name="Kanamori H."/>
            <person name="McCombie W.R."/>
            <person name="Ouyang S."/>
            <person name="Schwartz D.C."/>
            <person name="Tanaka T."/>
            <person name="Wu J."/>
            <person name="Zhou S."/>
            <person name="Childs K.L."/>
            <person name="Davidson R.M."/>
            <person name="Lin H."/>
            <person name="Quesada-Ocampo L."/>
            <person name="Vaillancourt B."/>
            <person name="Sakai H."/>
            <person name="Lee S.S."/>
            <person name="Kim J."/>
            <person name="Numa H."/>
            <person name="Itoh T."/>
            <person name="Buell C.R."/>
            <person name="Matsumoto T."/>
        </authorList>
    </citation>
    <scope>NUCLEOTIDE SEQUENCE [LARGE SCALE GENOMIC DNA]</scope>
    <source>
        <strain evidence="3">cv. Nipponbare</strain>
    </source>
</reference>
<reference evidence="2 3" key="2">
    <citation type="journal article" date="2013" name="Plant Cell Physiol.">
        <title>Rice Annotation Project Database (RAP-DB): an integrative and interactive database for rice genomics.</title>
        <authorList>
            <person name="Sakai H."/>
            <person name="Lee S.S."/>
            <person name="Tanaka T."/>
            <person name="Numa H."/>
            <person name="Kim J."/>
            <person name="Kawahara Y."/>
            <person name="Wakimoto H."/>
            <person name="Yang C.C."/>
            <person name="Iwamoto M."/>
            <person name="Abe T."/>
            <person name="Yamada Y."/>
            <person name="Muto A."/>
            <person name="Inokuchi H."/>
            <person name="Ikemura T."/>
            <person name="Matsumoto T."/>
            <person name="Sasaki T."/>
            <person name="Itoh T."/>
        </authorList>
    </citation>
    <scope>NUCLEOTIDE SEQUENCE [LARGE SCALE GENOMIC DNA]</scope>
    <source>
        <strain evidence="3">cv. Nipponbare</strain>
    </source>
</reference>
<dbReference type="Proteomes" id="UP000059680">
    <property type="component" value="Chromosome 8"/>
</dbReference>
<protein>
    <submittedName>
        <fullName evidence="2">Os08g0219360 protein</fullName>
    </submittedName>
</protein>
<reference evidence="3" key="1">
    <citation type="journal article" date="2005" name="Nature">
        <title>The map-based sequence of the rice genome.</title>
        <authorList>
            <consortium name="International rice genome sequencing project (IRGSP)"/>
            <person name="Matsumoto T."/>
            <person name="Wu J."/>
            <person name="Kanamori H."/>
            <person name="Katayose Y."/>
            <person name="Fujisawa M."/>
            <person name="Namiki N."/>
            <person name="Mizuno H."/>
            <person name="Yamamoto K."/>
            <person name="Antonio B.A."/>
            <person name="Baba T."/>
            <person name="Sakata K."/>
            <person name="Nagamura Y."/>
            <person name="Aoki H."/>
            <person name="Arikawa K."/>
            <person name="Arita K."/>
            <person name="Bito T."/>
            <person name="Chiden Y."/>
            <person name="Fujitsuka N."/>
            <person name="Fukunaka R."/>
            <person name="Hamada M."/>
            <person name="Harada C."/>
            <person name="Hayashi A."/>
            <person name="Hijishita S."/>
            <person name="Honda M."/>
            <person name="Hosokawa S."/>
            <person name="Ichikawa Y."/>
            <person name="Idonuma A."/>
            <person name="Iijima M."/>
            <person name="Ikeda M."/>
            <person name="Ikeno M."/>
            <person name="Ito K."/>
            <person name="Ito S."/>
            <person name="Ito T."/>
            <person name="Ito Y."/>
            <person name="Ito Y."/>
            <person name="Iwabuchi A."/>
            <person name="Kamiya K."/>
            <person name="Karasawa W."/>
            <person name="Kurita K."/>
            <person name="Katagiri S."/>
            <person name="Kikuta A."/>
            <person name="Kobayashi H."/>
            <person name="Kobayashi N."/>
            <person name="Machita K."/>
            <person name="Maehara T."/>
            <person name="Masukawa M."/>
            <person name="Mizubayashi T."/>
            <person name="Mukai Y."/>
            <person name="Nagasaki H."/>
            <person name="Nagata Y."/>
            <person name="Naito S."/>
            <person name="Nakashima M."/>
            <person name="Nakama Y."/>
            <person name="Nakamichi Y."/>
            <person name="Nakamura M."/>
            <person name="Meguro A."/>
            <person name="Negishi M."/>
            <person name="Ohta I."/>
            <person name="Ohta T."/>
            <person name="Okamoto M."/>
            <person name="Ono N."/>
            <person name="Saji S."/>
            <person name="Sakaguchi M."/>
            <person name="Sakai K."/>
            <person name="Shibata M."/>
            <person name="Shimokawa T."/>
            <person name="Song J."/>
            <person name="Takazaki Y."/>
            <person name="Terasawa K."/>
            <person name="Tsugane M."/>
            <person name="Tsuji K."/>
            <person name="Ueda S."/>
            <person name="Waki K."/>
            <person name="Yamagata H."/>
            <person name="Yamamoto M."/>
            <person name="Yamamoto S."/>
            <person name="Yamane H."/>
            <person name="Yoshiki S."/>
            <person name="Yoshihara R."/>
            <person name="Yukawa K."/>
            <person name="Zhong H."/>
            <person name="Yano M."/>
            <person name="Yuan Q."/>
            <person name="Ouyang S."/>
            <person name="Liu J."/>
            <person name="Jones K.M."/>
            <person name="Gansberger K."/>
            <person name="Moffat K."/>
            <person name="Hill J."/>
            <person name="Bera J."/>
            <person name="Fadrosh D."/>
            <person name="Jin S."/>
            <person name="Johri S."/>
            <person name="Kim M."/>
            <person name="Overton L."/>
            <person name="Reardon M."/>
            <person name="Tsitrin T."/>
            <person name="Vuong H."/>
            <person name="Weaver B."/>
            <person name="Ciecko A."/>
            <person name="Tallon L."/>
            <person name="Jackson J."/>
            <person name="Pai G."/>
            <person name="Aken S.V."/>
            <person name="Utterback T."/>
            <person name="Reidmuller S."/>
            <person name="Feldblyum T."/>
            <person name="Hsiao J."/>
            <person name="Zismann V."/>
            <person name="Iobst S."/>
            <person name="de Vazeille A.R."/>
            <person name="Buell C.R."/>
            <person name="Ying K."/>
            <person name="Li Y."/>
            <person name="Lu T."/>
            <person name="Huang Y."/>
            <person name="Zhao Q."/>
            <person name="Feng Q."/>
            <person name="Zhang L."/>
            <person name="Zhu J."/>
            <person name="Weng Q."/>
            <person name="Mu J."/>
            <person name="Lu Y."/>
            <person name="Fan D."/>
            <person name="Liu Y."/>
            <person name="Guan J."/>
            <person name="Zhang Y."/>
            <person name="Yu S."/>
            <person name="Liu X."/>
            <person name="Zhang Y."/>
            <person name="Hong G."/>
            <person name="Han B."/>
            <person name="Choisne N."/>
            <person name="Demange N."/>
            <person name="Orjeda G."/>
            <person name="Samain S."/>
            <person name="Cattolico L."/>
            <person name="Pelletier E."/>
            <person name="Couloux A."/>
            <person name="Segurens B."/>
            <person name="Wincker P."/>
            <person name="D'Hont A."/>
            <person name="Scarpelli C."/>
            <person name="Weissenbach J."/>
            <person name="Salanoubat M."/>
            <person name="Quetier F."/>
            <person name="Yu Y."/>
            <person name="Kim H.R."/>
            <person name="Rambo T."/>
            <person name="Currie J."/>
            <person name="Collura K."/>
            <person name="Luo M."/>
            <person name="Yang T."/>
            <person name="Ammiraju J.S.S."/>
            <person name="Engler F."/>
            <person name="Soderlund C."/>
            <person name="Wing R.A."/>
            <person name="Palmer L.E."/>
            <person name="de la Bastide M."/>
            <person name="Spiegel L."/>
            <person name="Nascimento L."/>
            <person name="Zutavern T."/>
            <person name="O'Shaughnessy A."/>
            <person name="Dike S."/>
            <person name="Dedhia N."/>
            <person name="Preston R."/>
            <person name="Balija V."/>
            <person name="McCombie W.R."/>
            <person name="Chow T."/>
            <person name="Chen H."/>
            <person name="Chung M."/>
            <person name="Chen C."/>
            <person name="Shaw J."/>
            <person name="Wu H."/>
            <person name="Hsiao K."/>
            <person name="Chao Y."/>
            <person name="Chu M."/>
            <person name="Cheng C."/>
            <person name="Hour A."/>
            <person name="Lee P."/>
            <person name="Lin S."/>
            <person name="Lin Y."/>
            <person name="Liou J."/>
            <person name="Liu S."/>
            <person name="Hsing Y."/>
            <person name="Raghuvanshi S."/>
            <person name="Mohanty A."/>
            <person name="Bharti A.K."/>
            <person name="Gaur A."/>
            <person name="Gupta V."/>
            <person name="Kumar D."/>
            <person name="Ravi V."/>
            <person name="Vij S."/>
            <person name="Kapur A."/>
            <person name="Khurana P."/>
            <person name="Khurana P."/>
            <person name="Khurana J.P."/>
            <person name="Tyagi A.K."/>
            <person name="Gaikwad K."/>
            <person name="Singh A."/>
            <person name="Dalal V."/>
            <person name="Srivastava S."/>
            <person name="Dixit A."/>
            <person name="Pal A.K."/>
            <person name="Ghazi I.A."/>
            <person name="Yadav M."/>
            <person name="Pandit A."/>
            <person name="Bhargava A."/>
            <person name="Sureshbabu K."/>
            <person name="Batra K."/>
            <person name="Sharma T.R."/>
            <person name="Mohapatra T."/>
            <person name="Singh N.K."/>
            <person name="Messing J."/>
            <person name="Nelson A.B."/>
            <person name="Fuks G."/>
            <person name="Kavchok S."/>
            <person name="Keizer G."/>
            <person name="Linton E."/>
            <person name="Llaca V."/>
            <person name="Song R."/>
            <person name="Tanyolac B."/>
            <person name="Young S."/>
            <person name="Ho-Il K."/>
            <person name="Hahn J.H."/>
            <person name="Sangsakoo G."/>
            <person name="Vanavichit A."/>
            <person name="de Mattos Luiz.A.T."/>
            <person name="Zimmer P.D."/>
            <person name="Malone G."/>
            <person name="Dellagostin O."/>
            <person name="de Oliveira A.C."/>
            <person name="Bevan M."/>
            <person name="Bancroft I."/>
            <person name="Minx P."/>
            <person name="Cordum H."/>
            <person name="Wilson R."/>
            <person name="Cheng Z."/>
            <person name="Jin W."/>
            <person name="Jiang J."/>
            <person name="Leong S.A."/>
            <person name="Iwama H."/>
            <person name="Gojobori T."/>
            <person name="Itoh T."/>
            <person name="Niimura Y."/>
            <person name="Fujii Y."/>
            <person name="Habara T."/>
            <person name="Sakai H."/>
            <person name="Sato Y."/>
            <person name="Wilson G."/>
            <person name="Kumar K."/>
            <person name="McCouch S."/>
            <person name="Juretic N."/>
            <person name="Hoen D."/>
            <person name="Wright S."/>
            <person name="Bruskiewich R."/>
            <person name="Bureau T."/>
            <person name="Miyao A."/>
            <person name="Hirochika H."/>
            <person name="Nishikawa T."/>
            <person name="Kadowaki K."/>
            <person name="Sugiura M."/>
            <person name="Burr B."/>
            <person name="Sasaki T."/>
        </authorList>
    </citation>
    <scope>NUCLEOTIDE SEQUENCE [LARGE SCALE GENOMIC DNA]</scope>
    <source>
        <strain evidence="3">cv. Nipponbare</strain>
    </source>
</reference>
<evidence type="ECO:0000313" key="3">
    <source>
        <dbReference type="Proteomes" id="UP000059680"/>
    </source>
</evidence>
<accession>A0A0P0XDA5</accession>
<name>A0A0P0XDA5_ORYSJ</name>
<dbReference type="PaxDb" id="39947-A0A0P0XDA5"/>